<keyword evidence="5" id="KW-1133">Transmembrane helix</keyword>
<keyword evidence="5" id="KW-1003">Cell membrane</keyword>
<dbReference type="EMBL" id="JADJEV010000001">
    <property type="protein sequence ID" value="MBK6971808.1"/>
    <property type="molecule type" value="Genomic_DNA"/>
</dbReference>
<feature type="binding site" evidence="5">
    <location>
        <begin position="346"/>
        <end position="347"/>
    </location>
    <ligand>
        <name>S-methyl-5'-thioadenosine</name>
        <dbReference type="ChEBI" id="CHEBI:17509"/>
    </ligand>
</feature>
<comment type="caution">
    <text evidence="5">Lacks conserved residue(s) required for the propagation of feature annotation.</text>
</comment>
<dbReference type="PANTHER" id="PTHR43317">
    <property type="entry name" value="THERMOSPERMINE SYNTHASE ACAULIS5"/>
    <property type="match status" value="1"/>
</dbReference>
<feature type="transmembrane region" description="Helical" evidence="5">
    <location>
        <begin position="35"/>
        <end position="54"/>
    </location>
</feature>
<evidence type="ECO:0000256" key="2">
    <source>
        <dbReference type="ARBA" id="ARBA00022679"/>
    </source>
</evidence>
<dbReference type="NCBIfam" id="NF002956">
    <property type="entry name" value="PRK03612.1"/>
    <property type="match status" value="1"/>
</dbReference>
<feature type="transmembrane region" description="Helical" evidence="5">
    <location>
        <begin position="196"/>
        <end position="213"/>
    </location>
</feature>
<feature type="binding site" evidence="5">
    <location>
        <position position="292"/>
    </location>
    <ligand>
        <name>spermidine</name>
        <dbReference type="ChEBI" id="CHEBI:57834"/>
    </ligand>
</feature>
<keyword evidence="5" id="KW-0472">Membrane</keyword>
<dbReference type="Pfam" id="PF01564">
    <property type="entry name" value="Spermine_synth"/>
    <property type="match status" value="1"/>
</dbReference>
<dbReference type="SUPFAM" id="SSF53335">
    <property type="entry name" value="S-adenosyl-L-methionine-dependent methyltransferases"/>
    <property type="match status" value="1"/>
</dbReference>
<evidence type="ECO:0000313" key="8">
    <source>
        <dbReference type="EMBL" id="MBK6971808.1"/>
    </source>
</evidence>
<evidence type="ECO:0000256" key="6">
    <source>
        <dbReference type="PROSITE-ProRule" id="PRU00354"/>
    </source>
</evidence>
<dbReference type="GO" id="GO:0004766">
    <property type="term" value="F:spermidine synthase activity"/>
    <property type="evidence" value="ECO:0007669"/>
    <property type="project" value="UniProtKB-UniRule"/>
</dbReference>
<dbReference type="PROSITE" id="PS01330">
    <property type="entry name" value="PABS_1"/>
    <property type="match status" value="1"/>
</dbReference>
<keyword evidence="2 5" id="KW-0808">Transferase</keyword>
<dbReference type="GO" id="GO:0010487">
    <property type="term" value="F:thermospermine synthase activity"/>
    <property type="evidence" value="ECO:0007669"/>
    <property type="project" value="UniProtKB-ARBA"/>
</dbReference>
<comment type="subcellular location">
    <subcellularLocation>
        <location evidence="5">Cell membrane</location>
        <topology evidence="5">Multi-pass membrane protein</topology>
    </subcellularLocation>
</comment>
<gene>
    <name evidence="5" type="primary">speE</name>
    <name evidence="8" type="ORF">IPH26_02190</name>
</gene>
<dbReference type="GO" id="GO:0005886">
    <property type="term" value="C:plasma membrane"/>
    <property type="evidence" value="ECO:0007669"/>
    <property type="project" value="UniProtKB-SubCell"/>
</dbReference>
<keyword evidence="4 5" id="KW-0620">Polyamine biosynthesis</keyword>
<feature type="binding site" evidence="5">
    <location>
        <position position="238"/>
    </location>
    <ligand>
        <name>S-methyl-5'-thioadenosine</name>
        <dbReference type="ChEBI" id="CHEBI:17509"/>
    </ligand>
</feature>
<comment type="catalytic activity">
    <reaction evidence="5">
        <text>S-adenosyl 3-(methylsulfanyl)propylamine + putrescine = S-methyl-5'-thioadenosine + spermidine + H(+)</text>
        <dbReference type="Rhea" id="RHEA:12721"/>
        <dbReference type="ChEBI" id="CHEBI:15378"/>
        <dbReference type="ChEBI" id="CHEBI:17509"/>
        <dbReference type="ChEBI" id="CHEBI:57443"/>
        <dbReference type="ChEBI" id="CHEBI:57834"/>
        <dbReference type="ChEBI" id="CHEBI:326268"/>
        <dbReference type="EC" id="2.5.1.16"/>
    </reaction>
</comment>
<dbReference type="Proteomes" id="UP000807785">
    <property type="component" value="Unassembled WGS sequence"/>
</dbReference>
<feature type="domain" description="PABS" evidence="7">
    <location>
        <begin position="208"/>
        <end position="443"/>
    </location>
</feature>
<dbReference type="GO" id="GO:0008295">
    <property type="term" value="P:spermidine biosynthetic process"/>
    <property type="evidence" value="ECO:0007669"/>
    <property type="project" value="UniProtKB-UniRule"/>
</dbReference>
<evidence type="ECO:0000256" key="3">
    <source>
        <dbReference type="ARBA" id="ARBA00023066"/>
    </source>
</evidence>
<evidence type="ECO:0000256" key="5">
    <source>
        <dbReference type="HAMAP-Rule" id="MF_00198"/>
    </source>
</evidence>
<dbReference type="CDD" id="cd02440">
    <property type="entry name" value="AdoMet_MTases"/>
    <property type="match status" value="1"/>
</dbReference>
<dbReference type="FunFam" id="3.40.50.150:FF:000088">
    <property type="entry name" value="Polyamine aminopropyltransferase"/>
    <property type="match status" value="1"/>
</dbReference>
<dbReference type="PROSITE" id="PS51257">
    <property type="entry name" value="PROKAR_LIPOPROTEIN"/>
    <property type="match status" value="1"/>
</dbReference>
<organism evidence="8 9">
    <name type="scientific">Candidatus Methylophosphatis roskildensis</name>
    <dbReference type="NCBI Taxonomy" id="2899263"/>
    <lineage>
        <taxon>Bacteria</taxon>
        <taxon>Pseudomonadati</taxon>
        <taxon>Pseudomonadota</taxon>
        <taxon>Betaproteobacteria</taxon>
        <taxon>Nitrosomonadales</taxon>
        <taxon>Sterolibacteriaceae</taxon>
        <taxon>Candidatus Methylophosphatis</taxon>
    </lineage>
</organism>
<dbReference type="PROSITE" id="PS51006">
    <property type="entry name" value="PABS_2"/>
    <property type="match status" value="1"/>
</dbReference>
<sequence>MIDRILILSVFIVASCGLAYELIAGALSSYLLGDSVLQFSSIIGCYLFAMGVGAHLSKYVRDEDVLARFVDIELLVGLLGGLSATALFLTFSWLAAPFRTTLYALVFAIGVLVGMEIPLVMRALHARSAQFSELVAKVLTFDYLGALAVSLLFPLVLAPRLGLSRTGLLFGMLNVAVGLWTIRVFRKSLPRPGAQVLRGAAVFALLGGVFLVSDRLVTWAEKGLFGDEIVHAVSTPYQRLVITRWQDDLRLYINGNLQFSSRDEHRYHEALVHPALESAPWARSVLVLGGGDGLALREVLKYPNVESVTLVDLDAEMTRLFSTSAPLTALNHGSLADPRVTVINQDAAQWIEHSEQMFDAAIVDFPDPSSFALGKLYSVPFYRLLARRVAVNGYVVVQSTSPYFAPRAYWSIVATLAEAGFRTWPYHAYVPSFGEWGFVLASLQGPFSPPQHYRIPMRFLDAEVTRGMFAFAPDMPRPAVEANRLNNQSLVHYFEQDWHRVIR</sequence>
<evidence type="ECO:0000259" key="7">
    <source>
        <dbReference type="PROSITE" id="PS51006"/>
    </source>
</evidence>
<dbReference type="EC" id="2.5.1.16" evidence="5"/>
<dbReference type="InterPro" id="IPR030373">
    <property type="entry name" value="PABS_CS"/>
</dbReference>
<comment type="caution">
    <text evidence="8">The sequence shown here is derived from an EMBL/GenBank/DDBJ whole genome shotgun (WGS) entry which is preliminary data.</text>
</comment>
<feature type="active site" description="Proton acceptor" evidence="5 6">
    <location>
        <position position="364"/>
    </location>
</feature>
<dbReference type="InterPro" id="IPR029063">
    <property type="entry name" value="SAM-dependent_MTases_sf"/>
</dbReference>
<comment type="function">
    <text evidence="5">Catalyzes the irreversible transfer of a propylamine group from the amino donor S-adenosylmethioninamine (decarboxy-AdoMet) to putrescine (1,4-diaminobutane) to yield spermidine.</text>
</comment>
<feature type="transmembrane region" description="Helical" evidence="5">
    <location>
        <begin position="102"/>
        <end position="122"/>
    </location>
</feature>
<dbReference type="PANTHER" id="PTHR43317:SF1">
    <property type="entry name" value="THERMOSPERMINE SYNTHASE ACAULIS5"/>
    <property type="match status" value="1"/>
</dbReference>
<feature type="binding site" evidence="5">
    <location>
        <position position="268"/>
    </location>
    <ligand>
        <name>spermidine</name>
        <dbReference type="ChEBI" id="CHEBI:57834"/>
    </ligand>
</feature>
<proteinExistence type="inferred from homology"/>
<keyword evidence="3 5" id="KW-0745">Spermidine biosynthesis</keyword>
<comment type="pathway">
    <text evidence="5">Amine and polyamine biosynthesis; spermidine biosynthesis; spermidine from putrescine: step 1/1.</text>
</comment>
<dbReference type="HAMAP" id="MF_00198">
    <property type="entry name" value="Spermidine_synth"/>
    <property type="match status" value="1"/>
</dbReference>
<evidence type="ECO:0000256" key="4">
    <source>
        <dbReference type="ARBA" id="ARBA00023115"/>
    </source>
</evidence>
<feature type="transmembrane region" description="Helical" evidence="5">
    <location>
        <begin position="163"/>
        <end position="184"/>
    </location>
</feature>
<dbReference type="AlphaFoldDB" id="A0A9D7E182"/>
<comment type="similarity">
    <text evidence="1 5">Belongs to the spermidine/spermine synthase family.</text>
</comment>
<dbReference type="InterPro" id="IPR001045">
    <property type="entry name" value="Spermi_synthase"/>
</dbReference>
<dbReference type="InterPro" id="IPR030374">
    <property type="entry name" value="PABS"/>
</dbReference>
<name>A0A9D7E182_9PROT</name>
<keyword evidence="5" id="KW-0812">Transmembrane</keyword>
<protein>
    <recommendedName>
        <fullName evidence="5">Polyamine aminopropyltransferase</fullName>
    </recommendedName>
    <alternativeName>
        <fullName evidence="5">Putrescine aminopropyltransferase</fullName>
        <shortName evidence="5">PAPT</shortName>
    </alternativeName>
    <alternativeName>
        <fullName evidence="5">Spermidine synthase</fullName>
        <shortName evidence="5">SPDS</shortName>
        <shortName evidence="5">SPDSY</shortName>
        <ecNumber evidence="5">2.5.1.16</ecNumber>
    </alternativeName>
</protein>
<evidence type="ECO:0000313" key="9">
    <source>
        <dbReference type="Proteomes" id="UP000807785"/>
    </source>
</evidence>
<accession>A0A9D7E182</accession>
<dbReference type="Gene3D" id="3.40.50.150">
    <property type="entry name" value="Vaccinia Virus protein VP39"/>
    <property type="match status" value="1"/>
</dbReference>
<comment type="subunit">
    <text evidence="5">Homodimer or homotetramer.</text>
</comment>
<feature type="transmembrane region" description="Helical" evidence="5">
    <location>
        <begin position="134"/>
        <end position="157"/>
    </location>
</feature>
<evidence type="ECO:0000256" key="1">
    <source>
        <dbReference type="ARBA" id="ARBA00007867"/>
    </source>
</evidence>
<reference evidence="8" key="1">
    <citation type="submission" date="2020-10" db="EMBL/GenBank/DDBJ databases">
        <title>Connecting structure to function with the recovery of over 1000 high-quality activated sludge metagenome-assembled genomes encoding full-length rRNA genes using long-read sequencing.</title>
        <authorList>
            <person name="Singleton C.M."/>
            <person name="Petriglieri F."/>
            <person name="Kristensen J.M."/>
            <person name="Kirkegaard R.H."/>
            <person name="Michaelsen T.Y."/>
            <person name="Andersen M.H."/>
            <person name="Karst S.M."/>
            <person name="Dueholm M.S."/>
            <person name="Nielsen P.H."/>
            <person name="Albertsen M."/>
        </authorList>
    </citation>
    <scope>NUCLEOTIDE SEQUENCE</scope>
    <source>
        <strain evidence="8">Bjer_18-Q3-R1-45_BAT3C.347</strain>
    </source>
</reference>
<feature type="binding site" evidence="5">
    <location>
        <position position="312"/>
    </location>
    <ligand>
        <name>S-methyl-5'-thioadenosine</name>
        <dbReference type="ChEBI" id="CHEBI:17509"/>
    </ligand>
</feature>
<feature type="transmembrane region" description="Helical" evidence="5">
    <location>
        <begin position="74"/>
        <end position="96"/>
    </location>
</feature>